<organism evidence="14 15">
    <name type="scientific">Ottowia cancrivicina</name>
    <dbReference type="NCBI Taxonomy" id="3040346"/>
    <lineage>
        <taxon>Bacteria</taxon>
        <taxon>Pseudomonadati</taxon>
        <taxon>Pseudomonadota</taxon>
        <taxon>Betaproteobacteria</taxon>
        <taxon>Burkholderiales</taxon>
        <taxon>Comamonadaceae</taxon>
        <taxon>Ottowia</taxon>
    </lineage>
</organism>
<accession>A0AAW6RLN4</accession>
<evidence type="ECO:0000256" key="3">
    <source>
        <dbReference type="ARBA" id="ARBA00022516"/>
    </source>
</evidence>
<dbReference type="PANTHER" id="PTHR10067">
    <property type="entry name" value="PHOSPHATIDYLSERINE DECARBOXYLASE"/>
    <property type="match status" value="1"/>
</dbReference>
<comment type="subunit">
    <text evidence="12">Heterodimer of a large membrane-associated beta subunit and a small pyruvoyl-containing alpha subunit.</text>
</comment>
<protein>
    <recommendedName>
        <fullName evidence="12">Phosphatidylserine decarboxylase proenzyme</fullName>
        <ecNumber evidence="12">4.1.1.65</ecNumber>
    </recommendedName>
    <component>
        <recommendedName>
            <fullName evidence="12">Phosphatidylserine decarboxylase alpha chain</fullName>
        </recommendedName>
    </component>
    <component>
        <recommendedName>
            <fullName evidence="12">Phosphatidylserine decarboxylase beta chain</fullName>
        </recommendedName>
    </component>
</protein>
<dbReference type="EMBL" id="JARVII010000008">
    <property type="protein sequence ID" value="MDG9699183.1"/>
    <property type="molecule type" value="Genomic_DNA"/>
</dbReference>
<evidence type="ECO:0000256" key="11">
    <source>
        <dbReference type="ARBA" id="ARBA00023317"/>
    </source>
</evidence>
<evidence type="ECO:0000313" key="15">
    <source>
        <dbReference type="Proteomes" id="UP001237156"/>
    </source>
</evidence>
<gene>
    <name evidence="14" type="primary">asd</name>
    <name evidence="12" type="synonym">psd</name>
    <name evidence="14" type="ORF">QB898_05510</name>
</gene>
<proteinExistence type="inferred from homology"/>
<keyword evidence="11 12" id="KW-0670">Pyruvate</keyword>
<comment type="function">
    <text evidence="12">Catalyzes the formation of phosphatidylethanolamine (PtdEtn) from phosphatidylserine (PtdSer).</text>
</comment>
<dbReference type="Proteomes" id="UP001237156">
    <property type="component" value="Unassembled WGS sequence"/>
</dbReference>
<comment type="caution">
    <text evidence="14">The sequence shown here is derived from an EMBL/GenBank/DDBJ whole genome shotgun (WGS) entry which is preliminary data.</text>
</comment>
<keyword evidence="8 12" id="KW-0594">Phospholipid biosynthesis</keyword>
<dbReference type="InterPro" id="IPR003817">
    <property type="entry name" value="PS_Dcarbxylase"/>
</dbReference>
<keyword evidence="5 12" id="KW-0443">Lipid metabolism</keyword>
<comment type="pathway">
    <text evidence="12">Phospholipid metabolism; phosphatidylethanolamine biosynthesis; phosphatidylethanolamine from CDP-diacylglycerol: step 2/2.</text>
</comment>
<comment type="catalytic activity">
    <reaction evidence="12">
        <text>a 1,2-diacyl-sn-glycero-3-phospho-L-serine + H(+) = a 1,2-diacyl-sn-glycero-3-phosphoethanolamine + CO2</text>
        <dbReference type="Rhea" id="RHEA:20828"/>
        <dbReference type="ChEBI" id="CHEBI:15378"/>
        <dbReference type="ChEBI" id="CHEBI:16526"/>
        <dbReference type="ChEBI" id="CHEBI:57262"/>
        <dbReference type="ChEBI" id="CHEBI:64612"/>
        <dbReference type="EC" id="4.1.1.65"/>
    </reaction>
</comment>
<dbReference type="RefSeq" id="WP_279524127.1">
    <property type="nucleotide sequence ID" value="NZ_JARVII010000008.1"/>
</dbReference>
<dbReference type="GO" id="GO:0006646">
    <property type="term" value="P:phosphatidylethanolamine biosynthetic process"/>
    <property type="evidence" value="ECO:0007669"/>
    <property type="project" value="UniProtKB-UniRule"/>
</dbReference>
<dbReference type="InterPro" id="IPR033178">
    <property type="entry name" value="PSD_type1_pro"/>
</dbReference>
<evidence type="ECO:0000256" key="10">
    <source>
        <dbReference type="ARBA" id="ARBA00023264"/>
    </source>
</evidence>
<comment type="similarity">
    <text evidence="12">Belongs to the phosphatidylserine decarboxylase family. PSD-B subfamily. Prokaryotic type I sub-subfamily.</text>
</comment>
<evidence type="ECO:0000313" key="14">
    <source>
        <dbReference type="EMBL" id="MDG9699183.1"/>
    </source>
</evidence>
<feature type="site" description="Cleavage (non-hydrolytic); by autocatalysis" evidence="12">
    <location>
        <begin position="245"/>
        <end position="246"/>
    </location>
</feature>
<evidence type="ECO:0000256" key="12">
    <source>
        <dbReference type="HAMAP-Rule" id="MF_00662"/>
    </source>
</evidence>
<evidence type="ECO:0000256" key="2">
    <source>
        <dbReference type="ARBA" id="ARBA00022475"/>
    </source>
</evidence>
<evidence type="ECO:0000256" key="9">
    <source>
        <dbReference type="ARBA" id="ARBA00023239"/>
    </source>
</evidence>
<dbReference type="InterPro" id="IPR033177">
    <property type="entry name" value="PSD-B"/>
</dbReference>
<evidence type="ECO:0000256" key="7">
    <source>
        <dbReference type="ARBA" id="ARBA00023145"/>
    </source>
</evidence>
<dbReference type="NCBIfam" id="TIGR00163">
    <property type="entry name" value="PS_decarb"/>
    <property type="match status" value="1"/>
</dbReference>
<evidence type="ECO:0000256" key="5">
    <source>
        <dbReference type="ARBA" id="ARBA00023098"/>
    </source>
</evidence>
<keyword evidence="7 12" id="KW-0865">Zymogen</keyword>
<comment type="pathway">
    <text evidence="1">Lipid metabolism.</text>
</comment>
<sequence>MNLAVTAQHLLPKRLLTQLAGWLARRPGPHAPFLIRRFIARYKVDMSEAANPDIASYATFNDFFARALREGARPLAQADWVCPADGVISQLGPIQLGQLIQAKGHHYSATALLGGDEALAGLFNGGHFATIYLSPRDYHRIHMPCEGRLRQMIYVPGDLYSVNFATAEAVPGLFARNERVISVFDTACGPLALVMVGAAIVGSMATVWHGTVNPPRTYYPRQWRYRDERALTLAQGAEMGRFLLGSTVILLWPREAQLRFAEGLLPGQGVRMGQALASFGSPSASDAADAPEGGAPSASDQQGAVHAPPGNAGQADGDEQGAGAV</sequence>
<feature type="compositionally biased region" description="Low complexity" evidence="13">
    <location>
        <begin position="280"/>
        <end position="299"/>
    </location>
</feature>
<evidence type="ECO:0000256" key="1">
    <source>
        <dbReference type="ARBA" id="ARBA00005189"/>
    </source>
</evidence>
<dbReference type="AlphaFoldDB" id="A0AAW6RLN4"/>
<keyword evidence="3 12" id="KW-0444">Lipid biosynthesis</keyword>
<dbReference type="Pfam" id="PF02666">
    <property type="entry name" value="PS_Dcarbxylase"/>
    <property type="match status" value="1"/>
</dbReference>
<dbReference type="EC" id="4.1.1.65" evidence="12"/>
<dbReference type="HAMAP" id="MF_00662">
    <property type="entry name" value="PS_decarb_PSD_B_type1"/>
    <property type="match status" value="1"/>
</dbReference>
<feature type="chain" id="PRO_5043064878" description="Phosphatidylserine decarboxylase alpha chain" evidence="12">
    <location>
        <begin position="246"/>
        <end position="325"/>
    </location>
</feature>
<keyword evidence="9 12" id="KW-0456">Lyase</keyword>
<reference evidence="14 15" key="1">
    <citation type="submission" date="2023-04" db="EMBL/GenBank/DDBJ databases">
        <title>Ottowia paracancer sp. nov., isolated from human stomach.</title>
        <authorList>
            <person name="Song Y."/>
        </authorList>
    </citation>
    <scope>NUCLEOTIDE SEQUENCE [LARGE SCALE GENOMIC DNA]</scope>
    <source>
        <strain evidence="14 15">10c7w1</strain>
    </source>
</reference>
<name>A0AAW6RLN4_9BURK</name>
<comment type="PTM">
    <text evidence="12">Is synthesized initially as an inactive proenzyme. Formation of the active enzyme involves a self-maturation process in which the active site pyruvoyl group is generated from an internal serine residue via an autocatalytic post-translational modification. Two non-identical subunits are generated from the proenzyme in this reaction, and the pyruvate is formed at the N-terminus of the alpha chain, which is derived from the carboxyl end of the proenzyme. The autoendoproteolytic cleavage occurs by a canonical serine protease mechanism, in which the side chain hydroxyl group of the serine supplies its oxygen atom to form the C-terminus of the beta chain, while the remainder of the serine residue undergoes an oxidative deamination to produce ammonia and the pyruvoyl prosthetic group on the alpha chain. During this reaction, the Ser that is part of the protease active site of the proenzyme becomes the pyruvoyl prosthetic group, which constitutes an essential element of the active site of the mature decarboxylase.</text>
</comment>
<evidence type="ECO:0000256" key="4">
    <source>
        <dbReference type="ARBA" id="ARBA00022793"/>
    </source>
</evidence>
<keyword evidence="2 12" id="KW-1003">Cell membrane</keyword>
<dbReference type="PANTHER" id="PTHR10067:SF6">
    <property type="entry name" value="PHOSPHATIDYLSERINE DECARBOXYLASE PROENZYME, MITOCHONDRIAL"/>
    <property type="match status" value="1"/>
</dbReference>
<comment type="subcellular location">
    <subcellularLocation>
        <location evidence="12">Cell membrane</location>
        <topology evidence="12">Peripheral membrane protein</topology>
    </subcellularLocation>
</comment>
<evidence type="ECO:0000256" key="13">
    <source>
        <dbReference type="SAM" id="MobiDB-lite"/>
    </source>
</evidence>
<comment type="cofactor">
    <cofactor evidence="12">
        <name>pyruvate</name>
        <dbReference type="ChEBI" id="CHEBI:15361"/>
    </cofactor>
    <text evidence="12">Binds 1 pyruvoyl group covalently per subunit.</text>
</comment>
<evidence type="ECO:0000256" key="8">
    <source>
        <dbReference type="ARBA" id="ARBA00023209"/>
    </source>
</evidence>
<keyword evidence="6 12" id="KW-0472">Membrane</keyword>
<feature type="active site" description="Schiff-base intermediate with substrate; via pyruvic acid; for decarboxylase activity" evidence="12">
    <location>
        <position position="246"/>
    </location>
</feature>
<keyword evidence="10 12" id="KW-1208">Phospholipid metabolism</keyword>
<dbReference type="GO" id="GO:0005886">
    <property type="term" value="C:plasma membrane"/>
    <property type="evidence" value="ECO:0007669"/>
    <property type="project" value="UniProtKB-SubCell"/>
</dbReference>
<feature type="chain" id="PRO_5043064877" description="Phosphatidylserine decarboxylase beta chain" evidence="12">
    <location>
        <begin position="1"/>
        <end position="245"/>
    </location>
</feature>
<feature type="region of interest" description="Disordered" evidence="13">
    <location>
        <begin position="280"/>
        <end position="325"/>
    </location>
</feature>
<feature type="active site" description="Charge relay system; for autoendoproteolytic cleavage activity" evidence="12">
    <location>
        <position position="246"/>
    </location>
</feature>
<dbReference type="GO" id="GO:0004609">
    <property type="term" value="F:phosphatidylserine decarboxylase activity"/>
    <property type="evidence" value="ECO:0007669"/>
    <property type="project" value="UniProtKB-UniRule"/>
</dbReference>
<feature type="modified residue" description="Pyruvic acid (Ser); by autocatalysis" evidence="12">
    <location>
        <position position="246"/>
    </location>
</feature>
<feature type="active site" description="Charge relay system; for autoendoproteolytic cleavage activity" evidence="12">
    <location>
        <position position="85"/>
    </location>
</feature>
<feature type="active site" description="Charge relay system; for autoendoproteolytic cleavage activity" evidence="12">
    <location>
        <position position="142"/>
    </location>
</feature>
<keyword evidence="15" id="KW-1185">Reference proteome</keyword>
<evidence type="ECO:0000256" key="6">
    <source>
        <dbReference type="ARBA" id="ARBA00023136"/>
    </source>
</evidence>
<keyword evidence="4 12" id="KW-0210">Decarboxylase</keyword>